<reference evidence="5" key="1">
    <citation type="submission" date="2020-11" db="EMBL/GenBank/DDBJ databases">
        <title>Complete genome sequence of a novel pathogenic Methylobacterium strain isolated from rice in Vietnam.</title>
        <authorList>
            <person name="Lai K."/>
            <person name="Okazaki S."/>
            <person name="Higashi K."/>
            <person name="Mori H."/>
            <person name="Toyoda A."/>
            <person name="Kurokawa K."/>
        </authorList>
    </citation>
    <scope>NUCLEOTIDE SEQUENCE</scope>
    <source>
        <strain evidence="5">VL1</strain>
    </source>
</reference>
<dbReference type="GO" id="GO:0000155">
    <property type="term" value="F:phosphorelay sensor kinase activity"/>
    <property type="evidence" value="ECO:0007669"/>
    <property type="project" value="InterPro"/>
</dbReference>
<dbReference type="Proteomes" id="UP000663508">
    <property type="component" value="Chromosome"/>
</dbReference>
<dbReference type="SUPFAM" id="SSF55874">
    <property type="entry name" value="ATPase domain of HSP90 chaperone/DNA topoisomerase II/histidine kinase"/>
    <property type="match status" value="1"/>
</dbReference>
<dbReference type="InterPro" id="IPR036890">
    <property type="entry name" value="HATPase_C_sf"/>
</dbReference>
<dbReference type="EMBL" id="AP024145">
    <property type="protein sequence ID" value="BCM84198.1"/>
    <property type="molecule type" value="Genomic_DNA"/>
</dbReference>
<evidence type="ECO:0000259" key="4">
    <source>
        <dbReference type="PROSITE" id="PS50109"/>
    </source>
</evidence>
<dbReference type="EC" id="2.7.13.3" evidence="2"/>
<evidence type="ECO:0000256" key="2">
    <source>
        <dbReference type="ARBA" id="ARBA00012438"/>
    </source>
</evidence>
<dbReference type="Pfam" id="PF02518">
    <property type="entry name" value="HATPase_c"/>
    <property type="match status" value="1"/>
</dbReference>
<dbReference type="SUPFAM" id="SSF47384">
    <property type="entry name" value="Homodimeric domain of signal transducing histidine kinase"/>
    <property type="match status" value="1"/>
</dbReference>
<evidence type="ECO:0000256" key="3">
    <source>
        <dbReference type="ARBA" id="ARBA00022553"/>
    </source>
</evidence>
<evidence type="ECO:0000313" key="6">
    <source>
        <dbReference type="Proteomes" id="UP000663508"/>
    </source>
</evidence>
<dbReference type="InterPro" id="IPR005467">
    <property type="entry name" value="His_kinase_dom"/>
</dbReference>
<dbReference type="InterPro" id="IPR036097">
    <property type="entry name" value="HisK_dim/P_sf"/>
</dbReference>
<dbReference type="CDD" id="cd00082">
    <property type="entry name" value="HisKA"/>
    <property type="match status" value="1"/>
</dbReference>
<dbReference type="SMART" id="SM00388">
    <property type="entry name" value="HisKA"/>
    <property type="match status" value="1"/>
</dbReference>
<dbReference type="PANTHER" id="PTHR43547">
    <property type="entry name" value="TWO-COMPONENT HISTIDINE KINASE"/>
    <property type="match status" value="1"/>
</dbReference>
<dbReference type="PRINTS" id="PR00344">
    <property type="entry name" value="BCTRLSENSOR"/>
</dbReference>
<feature type="domain" description="Histidine kinase" evidence="4">
    <location>
        <begin position="89"/>
        <end position="307"/>
    </location>
</feature>
<dbReference type="InterPro" id="IPR004358">
    <property type="entry name" value="Sig_transdc_His_kin-like_C"/>
</dbReference>
<dbReference type="KEGG" id="mind:mvi_26590"/>
<organism evidence="5 6">
    <name type="scientific">Methylobacterium indicum</name>
    <dbReference type="NCBI Taxonomy" id="1775910"/>
    <lineage>
        <taxon>Bacteria</taxon>
        <taxon>Pseudomonadati</taxon>
        <taxon>Pseudomonadota</taxon>
        <taxon>Alphaproteobacteria</taxon>
        <taxon>Hyphomicrobiales</taxon>
        <taxon>Methylobacteriaceae</taxon>
        <taxon>Methylobacterium</taxon>
    </lineage>
</organism>
<dbReference type="InterPro" id="IPR003594">
    <property type="entry name" value="HATPase_dom"/>
</dbReference>
<dbReference type="Pfam" id="PF00512">
    <property type="entry name" value="HisKA"/>
    <property type="match status" value="1"/>
</dbReference>
<protein>
    <recommendedName>
        <fullName evidence="2">histidine kinase</fullName>
        <ecNumber evidence="2">2.7.13.3</ecNumber>
    </recommendedName>
</protein>
<proteinExistence type="predicted"/>
<dbReference type="CDD" id="cd00075">
    <property type="entry name" value="HATPase"/>
    <property type="match status" value="1"/>
</dbReference>
<dbReference type="InterPro" id="IPR003661">
    <property type="entry name" value="HisK_dim/P_dom"/>
</dbReference>
<gene>
    <name evidence="5" type="ORF">mvi_26590</name>
</gene>
<evidence type="ECO:0000256" key="1">
    <source>
        <dbReference type="ARBA" id="ARBA00000085"/>
    </source>
</evidence>
<dbReference type="AlphaFoldDB" id="A0A8H9C6T6"/>
<sequence>MGAGAGARLPGRDLLCRAGDADLAPHAVEPDSLPVPRPDAPRRERAAARMSGAERILAEVAQADEAAALRREVGALRRALSERDAFLAGVAHELRNPMTPILGQVERLRAAAEREAPEGRVAQGLAQLHWLVERYMRRATTLLDVSRAQAGQLALLATPVPLAGVVDEVVESLRPMAAHAGSTIAVAVPDDLVLSCERLALDQVLDNLITNAIKYGDGGAIAVVGLRDGAVARIRVSDRGVGIPEADQARIFERFERAVADPGTAPTGFGVGLWLVRRLAEAMGGGVALESRPGEGATFTVTLPLHG</sequence>
<dbReference type="PANTHER" id="PTHR43547:SF2">
    <property type="entry name" value="HYBRID SIGNAL TRANSDUCTION HISTIDINE KINASE C"/>
    <property type="match status" value="1"/>
</dbReference>
<dbReference type="SMART" id="SM00387">
    <property type="entry name" value="HATPase_c"/>
    <property type="match status" value="1"/>
</dbReference>
<evidence type="ECO:0000313" key="5">
    <source>
        <dbReference type="EMBL" id="BCM84198.1"/>
    </source>
</evidence>
<keyword evidence="3" id="KW-0597">Phosphoprotein</keyword>
<dbReference type="Gene3D" id="1.10.287.130">
    <property type="match status" value="1"/>
</dbReference>
<dbReference type="Gene3D" id="3.30.565.10">
    <property type="entry name" value="Histidine kinase-like ATPase, C-terminal domain"/>
    <property type="match status" value="1"/>
</dbReference>
<comment type="catalytic activity">
    <reaction evidence="1">
        <text>ATP + protein L-histidine = ADP + protein N-phospho-L-histidine.</text>
        <dbReference type="EC" id="2.7.13.3"/>
    </reaction>
</comment>
<accession>A0A8H9C6T6</accession>
<name>A0A8H9C6T6_9HYPH</name>
<dbReference type="PROSITE" id="PS50109">
    <property type="entry name" value="HIS_KIN"/>
    <property type="match status" value="1"/>
</dbReference>